<dbReference type="Proteomes" id="UP001152622">
    <property type="component" value="Chromosome 4"/>
</dbReference>
<dbReference type="EMBL" id="JAINUF010000004">
    <property type="protein sequence ID" value="KAJ8365038.1"/>
    <property type="molecule type" value="Genomic_DNA"/>
</dbReference>
<proteinExistence type="predicted"/>
<dbReference type="Gene3D" id="3.30.70.1820">
    <property type="entry name" value="L1 transposable element, RRM domain"/>
    <property type="match status" value="1"/>
</dbReference>
<protein>
    <recommendedName>
        <fullName evidence="3">DDE Tnp4 domain-containing protein</fullName>
    </recommendedName>
</protein>
<dbReference type="OrthoDB" id="6571700at2759"/>
<evidence type="ECO:0008006" key="3">
    <source>
        <dbReference type="Google" id="ProtNLM"/>
    </source>
</evidence>
<comment type="caution">
    <text evidence="1">The sequence shown here is derived from an EMBL/GenBank/DDBJ whole genome shotgun (WGS) entry which is preliminary data.</text>
</comment>
<keyword evidence="2" id="KW-1185">Reference proteome</keyword>
<evidence type="ECO:0000313" key="1">
    <source>
        <dbReference type="EMBL" id="KAJ8365038.1"/>
    </source>
</evidence>
<name>A0A9Q1FRZ9_SYNKA</name>
<evidence type="ECO:0000313" key="2">
    <source>
        <dbReference type="Proteomes" id="UP001152622"/>
    </source>
</evidence>
<dbReference type="AlphaFoldDB" id="A0A9Q1FRZ9"/>
<organism evidence="1 2">
    <name type="scientific">Synaphobranchus kaupii</name>
    <name type="common">Kaup's arrowtooth eel</name>
    <dbReference type="NCBI Taxonomy" id="118154"/>
    <lineage>
        <taxon>Eukaryota</taxon>
        <taxon>Metazoa</taxon>
        <taxon>Chordata</taxon>
        <taxon>Craniata</taxon>
        <taxon>Vertebrata</taxon>
        <taxon>Euteleostomi</taxon>
        <taxon>Actinopterygii</taxon>
        <taxon>Neopterygii</taxon>
        <taxon>Teleostei</taxon>
        <taxon>Anguilliformes</taxon>
        <taxon>Synaphobranchidae</taxon>
        <taxon>Synaphobranchus</taxon>
    </lineage>
</organism>
<gene>
    <name evidence="1" type="ORF">SKAU_G00138690</name>
</gene>
<sequence>MLSGKLGMDEIRIEVERAHRTGNSTGGKPRAIVVKFFRWKDKMAVLERCSKLRASNIYINEDYSEAVLKVPDEREWMNIAAVFNELWNFPNCCGAIDGKHCIIQAPANAGSTFYNDKGTHSIVLLAVCDACYRFSMVDIGCPEQFSFWVKAPIGEDVNGNVVEGSWRREEERSCLQDIPRVGANTFGADASAICQNLKNYFISEAGEVPWQWEHVRCT</sequence>
<reference evidence="1" key="1">
    <citation type="journal article" date="2023" name="Science">
        <title>Genome structures resolve the early diversification of teleost fishes.</title>
        <authorList>
            <person name="Parey E."/>
            <person name="Louis A."/>
            <person name="Montfort J."/>
            <person name="Bouchez O."/>
            <person name="Roques C."/>
            <person name="Iampietro C."/>
            <person name="Lluch J."/>
            <person name="Castinel A."/>
            <person name="Donnadieu C."/>
            <person name="Desvignes T."/>
            <person name="Floi Bucao C."/>
            <person name="Jouanno E."/>
            <person name="Wen M."/>
            <person name="Mejri S."/>
            <person name="Dirks R."/>
            <person name="Jansen H."/>
            <person name="Henkel C."/>
            <person name="Chen W.J."/>
            <person name="Zahm M."/>
            <person name="Cabau C."/>
            <person name="Klopp C."/>
            <person name="Thompson A.W."/>
            <person name="Robinson-Rechavi M."/>
            <person name="Braasch I."/>
            <person name="Lecointre G."/>
            <person name="Bobe J."/>
            <person name="Postlethwait J.H."/>
            <person name="Berthelot C."/>
            <person name="Roest Crollius H."/>
            <person name="Guiguen Y."/>
        </authorList>
    </citation>
    <scope>NUCLEOTIDE SEQUENCE</scope>
    <source>
        <strain evidence="1">WJC10195</strain>
    </source>
</reference>
<accession>A0A9Q1FRZ9</accession>